<evidence type="ECO:0000256" key="2">
    <source>
        <dbReference type="SAM" id="SignalP"/>
    </source>
</evidence>
<evidence type="ECO:0008006" key="5">
    <source>
        <dbReference type="Google" id="ProtNLM"/>
    </source>
</evidence>
<comment type="caution">
    <text evidence="3">The sequence shown here is derived from an EMBL/GenBank/DDBJ whole genome shotgun (WGS) entry which is preliminary data.</text>
</comment>
<keyword evidence="2" id="KW-0732">Signal</keyword>
<protein>
    <recommendedName>
        <fullName evidence="5">Secreted protein</fullName>
    </recommendedName>
</protein>
<feature type="compositionally biased region" description="Basic and acidic residues" evidence="1">
    <location>
        <begin position="39"/>
        <end position="54"/>
    </location>
</feature>
<dbReference type="EMBL" id="BAAAUG010000013">
    <property type="protein sequence ID" value="GAA3084677.1"/>
    <property type="molecule type" value="Genomic_DNA"/>
</dbReference>
<reference evidence="4" key="1">
    <citation type="journal article" date="2019" name="Int. J. Syst. Evol. Microbiol.">
        <title>The Global Catalogue of Microorganisms (GCM) 10K type strain sequencing project: providing services to taxonomists for standard genome sequencing and annotation.</title>
        <authorList>
            <consortium name="The Broad Institute Genomics Platform"/>
            <consortium name="The Broad Institute Genome Sequencing Center for Infectious Disease"/>
            <person name="Wu L."/>
            <person name="Ma J."/>
        </authorList>
    </citation>
    <scope>NUCLEOTIDE SEQUENCE [LARGE SCALE GENOMIC DNA]</scope>
    <source>
        <strain evidence="4">JCM 9092</strain>
    </source>
</reference>
<feature type="region of interest" description="Disordered" evidence="1">
    <location>
        <begin position="39"/>
        <end position="58"/>
    </location>
</feature>
<feature type="signal peptide" evidence="2">
    <location>
        <begin position="1"/>
        <end position="25"/>
    </location>
</feature>
<feature type="chain" id="PRO_5045593663" description="Secreted protein" evidence="2">
    <location>
        <begin position="26"/>
        <end position="129"/>
    </location>
</feature>
<organism evidence="3 4">
    <name type="scientific">Streptomyces rectiviolaceus</name>
    <dbReference type="NCBI Taxonomy" id="332591"/>
    <lineage>
        <taxon>Bacteria</taxon>
        <taxon>Bacillati</taxon>
        <taxon>Actinomycetota</taxon>
        <taxon>Actinomycetes</taxon>
        <taxon>Kitasatosporales</taxon>
        <taxon>Streptomycetaceae</taxon>
        <taxon>Streptomyces</taxon>
    </lineage>
</organism>
<evidence type="ECO:0000256" key="1">
    <source>
        <dbReference type="SAM" id="MobiDB-lite"/>
    </source>
</evidence>
<dbReference type="Proteomes" id="UP001501637">
    <property type="component" value="Unassembled WGS sequence"/>
</dbReference>
<evidence type="ECO:0000313" key="3">
    <source>
        <dbReference type="EMBL" id="GAA3084677.1"/>
    </source>
</evidence>
<keyword evidence="4" id="KW-1185">Reference proteome</keyword>
<evidence type="ECO:0000313" key="4">
    <source>
        <dbReference type="Proteomes" id="UP001501637"/>
    </source>
</evidence>
<proteinExistence type="predicted"/>
<sequence>MKQRLSAIAAVAVAATLAGSVPAHAEGSRTSYIKSWKADNESNRWHDSQKDRSSTKVQFKGCHSDRASGFSAPLTLYRVKSLATDPGYGKKSNTCNISNWGQTKTAGDFYFKYHSTGYVVSVKTVKISW</sequence>
<accession>A0ABP6M8T1</accession>
<name>A0ABP6M8T1_9ACTN</name>
<gene>
    <name evidence="3" type="ORF">GCM10010449_05570</name>
</gene>